<feature type="compositionally biased region" description="Low complexity" evidence="2">
    <location>
        <begin position="702"/>
        <end position="718"/>
    </location>
</feature>
<proteinExistence type="predicted"/>
<evidence type="ECO:0000313" key="3">
    <source>
        <dbReference type="EMBL" id="CAD9348311.1"/>
    </source>
</evidence>
<feature type="coiled-coil region" evidence="1">
    <location>
        <begin position="375"/>
        <end position="402"/>
    </location>
</feature>
<sequence>MSTENEEPPMTAGMKALVQVQQQLYSSEQKNALLQSEIKSIKAEKEKAETLHKVTVENLSLEAEATQLKLTVLEQYFVELNKNEEMKRNTGADGATKAEDNASMITLDKAYVAELKADVERFRDASDEYKKQLEDQRKTSEEREVELQEQVEIVSKLRVDVERFRDSSDEYKQQLEDHRQTFDQEQVENVAELKAEIEQLRNSSDYYKKQFEDHRKTSDQRDVELQEQVEKVTKLKLDVELYRNSSDEYKEQLENHCRTSEQRELELQEQVEDLKQRLSCREATIDSLESSLTQLREGFSGRNNKARQQKKGEVQDDGTAATDLNTSISSCDDTPQNNVVSDDIIAAAVYQAINKERLIHKKGVESLKDKVRQKFRSKDSTIAKLKKQVKELEMEQSISELERGFSPSNSYRGGMSPSFSFSSMPDQFDLRSVKVTNEMIDDSVKRLEAIMKKISHNEERGESKQEYEAGILAASEKISLVQIELQASVKLLEFRMKNQLENQRDEAANKKLKNPALVNETGQPSSEEGERQEGVAQDEKKKEGVTLNAVQMESIENKIQEVKDDTMREIQQLESTIEEKITEMKDKTCELEKELETRSLDEAKQSTSNGDYGFENIFPEFKDEDVDNDNLLNENEVFPISMPVEQARNQDDQSWTRFDDKSVFTAQSEDSAWSMSQNASFDAAKFKTEPKQLFRSNDDDSSVTGSVKSSSDRSGSSVPPLPKMKQVRNPLRATFRSKKKYASMKDDVGARFSEI</sequence>
<dbReference type="EMBL" id="HBGN01031550">
    <property type="protein sequence ID" value="CAD9348311.1"/>
    <property type="molecule type" value="Transcribed_RNA"/>
</dbReference>
<feature type="region of interest" description="Disordered" evidence="2">
    <location>
        <begin position="690"/>
        <end position="755"/>
    </location>
</feature>
<feature type="compositionally biased region" description="Basic and acidic residues" evidence="2">
    <location>
        <begin position="743"/>
        <end position="755"/>
    </location>
</feature>
<evidence type="ECO:0000256" key="2">
    <source>
        <dbReference type="SAM" id="MobiDB-lite"/>
    </source>
</evidence>
<feature type="coiled-coil region" evidence="1">
    <location>
        <begin position="250"/>
        <end position="291"/>
    </location>
</feature>
<dbReference type="AlphaFoldDB" id="A0A7S1ZT89"/>
<reference evidence="3" key="1">
    <citation type="submission" date="2021-01" db="EMBL/GenBank/DDBJ databases">
        <authorList>
            <person name="Corre E."/>
            <person name="Pelletier E."/>
            <person name="Niang G."/>
            <person name="Scheremetjew M."/>
            <person name="Finn R."/>
            <person name="Kale V."/>
            <person name="Holt S."/>
            <person name="Cochrane G."/>
            <person name="Meng A."/>
            <person name="Brown T."/>
            <person name="Cohen L."/>
        </authorList>
    </citation>
    <scope>NUCLEOTIDE SEQUENCE</scope>
    <source>
        <strain evidence="3">Pop2</strain>
    </source>
</reference>
<feature type="coiled-coil region" evidence="1">
    <location>
        <begin position="552"/>
        <end position="590"/>
    </location>
</feature>
<feature type="compositionally biased region" description="Basic and acidic residues" evidence="2">
    <location>
        <begin position="528"/>
        <end position="544"/>
    </location>
</feature>
<feature type="region of interest" description="Disordered" evidence="2">
    <location>
        <begin position="299"/>
        <end position="327"/>
    </location>
</feature>
<feature type="region of interest" description="Disordered" evidence="2">
    <location>
        <begin position="507"/>
        <end position="544"/>
    </location>
</feature>
<feature type="coiled-coil region" evidence="1">
    <location>
        <begin position="112"/>
        <end position="210"/>
    </location>
</feature>
<organism evidence="3">
    <name type="scientific">Ditylum brightwellii</name>
    <dbReference type="NCBI Taxonomy" id="49249"/>
    <lineage>
        <taxon>Eukaryota</taxon>
        <taxon>Sar</taxon>
        <taxon>Stramenopiles</taxon>
        <taxon>Ochrophyta</taxon>
        <taxon>Bacillariophyta</taxon>
        <taxon>Mediophyceae</taxon>
        <taxon>Lithodesmiophycidae</taxon>
        <taxon>Lithodesmiales</taxon>
        <taxon>Lithodesmiaceae</taxon>
        <taxon>Ditylum</taxon>
    </lineage>
</organism>
<gene>
    <name evidence="3" type="ORF">DBRI1063_LOCUS20349</name>
</gene>
<protein>
    <submittedName>
        <fullName evidence="3">Uncharacterized protein</fullName>
    </submittedName>
</protein>
<keyword evidence="1" id="KW-0175">Coiled coil</keyword>
<feature type="region of interest" description="Disordered" evidence="2">
    <location>
        <begin position="637"/>
        <end position="661"/>
    </location>
</feature>
<accession>A0A7S1ZT89</accession>
<evidence type="ECO:0000256" key="1">
    <source>
        <dbReference type="SAM" id="Coils"/>
    </source>
</evidence>
<name>A0A7S1ZT89_9STRA</name>
<feature type="region of interest" description="Disordered" evidence="2">
    <location>
        <begin position="596"/>
        <end position="616"/>
    </location>
</feature>